<dbReference type="InterPro" id="IPR009571">
    <property type="entry name" value="SUR7/Rim9-like_fungi"/>
</dbReference>
<evidence type="ECO:0000256" key="2">
    <source>
        <dbReference type="ARBA" id="ARBA00022692"/>
    </source>
</evidence>
<keyword evidence="2 5" id="KW-0812">Transmembrane</keyword>
<dbReference type="Pfam" id="PF06687">
    <property type="entry name" value="SUR7"/>
    <property type="match status" value="1"/>
</dbReference>
<dbReference type="GO" id="GO:0005886">
    <property type="term" value="C:plasma membrane"/>
    <property type="evidence" value="ECO:0007669"/>
    <property type="project" value="InterPro"/>
</dbReference>
<dbReference type="PANTHER" id="PTHR28013">
    <property type="entry name" value="PROTEIN DCV1-RELATED"/>
    <property type="match status" value="1"/>
</dbReference>
<proteinExistence type="predicted"/>
<reference evidence="6" key="1">
    <citation type="submission" date="2021-06" db="EMBL/GenBank/DDBJ databases">
        <title>Comparative genomics, transcriptomics and evolutionary studies reveal genomic signatures of adaptation to plant cell wall in hemibiotrophic fungi.</title>
        <authorList>
            <consortium name="DOE Joint Genome Institute"/>
            <person name="Baroncelli R."/>
            <person name="Diaz J.F."/>
            <person name="Benocci T."/>
            <person name="Peng M."/>
            <person name="Battaglia E."/>
            <person name="Haridas S."/>
            <person name="Andreopoulos W."/>
            <person name="Labutti K."/>
            <person name="Pangilinan J."/>
            <person name="Floch G.L."/>
            <person name="Makela M.R."/>
            <person name="Henrissat B."/>
            <person name="Grigoriev I.V."/>
            <person name="Crouch J.A."/>
            <person name="De Vries R.P."/>
            <person name="Sukno S.A."/>
            <person name="Thon M.R."/>
        </authorList>
    </citation>
    <scope>NUCLEOTIDE SEQUENCE</scope>
    <source>
        <strain evidence="6">CBS 102054</strain>
    </source>
</reference>
<dbReference type="EMBL" id="JAHMHQ010000038">
    <property type="protein sequence ID" value="KAK1622203.1"/>
    <property type="molecule type" value="Genomic_DNA"/>
</dbReference>
<feature type="transmembrane region" description="Helical" evidence="5">
    <location>
        <begin position="150"/>
        <end position="170"/>
    </location>
</feature>
<sequence>MSSSRLLTAIGAALLIGSFGLLLVTCLSVPNTSFSIFTLVATRRELRGSNGPSIVLDFGLWGWCQATAAQWARYPQGCLRVRGSPGYNTAAIIRPMIVGFSSSIKSRGMHDLTRGFPLPAVATATTGLGLISALVNLVKRNRLTTLASAILAALSFLFAVSALGCIFSLFEKIRKELPRSTDVRLATNLRIMHDISKRYGASSWNLVAACATLLISTTIFILAWLAEVRRTPPKGGDEGREKSSY</sequence>
<dbReference type="GO" id="GO:0035838">
    <property type="term" value="C:growing cell tip"/>
    <property type="evidence" value="ECO:0007669"/>
    <property type="project" value="TreeGrafter"/>
</dbReference>
<dbReference type="RefSeq" id="XP_060438198.1">
    <property type="nucleotide sequence ID" value="XM_060593077.1"/>
</dbReference>
<feature type="transmembrane region" description="Helical" evidence="5">
    <location>
        <begin position="116"/>
        <end position="138"/>
    </location>
</feature>
<keyword evidence="3 5" id="KW-1133">Transmembrane helix</keyword>
<dbReference type="Gene3D" id="1.20.140.150">
    <property type="match status" value="1"/>
</dbReference>
<evidence type="ECO:0000256" key="5">
    <source>
        <dbReference type="SAM" id="Phobius"/>
    </source>
</evidence>
<dbReference type="GO" id="GO:0032153">
    <property type="term" value="C:cell division site"/>
    <property type="evidence" value="ECO:0007669"/>
    <property type="project" value="TreeGrafter"/>
</dbReference>
<keyword evidence="4 5" id="KW-0472">Membrane</keyword>
<evidence type="ECO:0000256" key="4">
    <source>
        <dbReference type="ARBA" id="ARBA00023136"/>
    </source>
</evidence>
<comment type="subcellular location">
    <subcellularLocation>
        <location evidence="1">Membrane</location>
        <topology evidence="1">Multi-pass membrane protein</topology>
    </subcellularLocation>
</comment>
<dbReference type="AlphaFoldDB" id="A0AAJ0E9Z8"/>
<evidence type="ECO:0000313" key="6">
    <source>
        <dbReference type="EMBL" id="KAK1622203.1"/>
    </source>
</evidence>
<evidence type="ECO:0000313" key="7">
    <source>
        <dbReference type="Proteomes" id="UP001243989"/>
    </source>
</evidence>
<dbReference type="Proteomes" id="UP001243989">
    <property type="component" value="Unassembled WGS sequence"/>
</dbReference>
<protein>
    <submittedName>
        <fullName evidence="6">Uncharacterized protein</fullName>
    </submittedName>
</protein>
<gene>
    <name evidence="6" type="ORF">BDP81DRAFT_455601</name>
</gene>
<dbReference type="PANTHER" id="PTHR28013:SF3">
    <property type="entry name" value="PROTEIN DCV1-RELATED"/>
    <property type="match status" value="1"/>
</dbReference>
<organism evidence="6 7">
    <name type="scientific">Colletotrichum phormii</name>
    <dbReference type="NCBI Taxonomy" id="359342"/>
    <lineage>
        <taxon>Eukaryota</taxon>
        <taxon>Fungi</taxon>
        <taxon>Dikarya</taxon>
        <taxon>Ascomycota</taxon>
        <taxon>Pezizomycotina</taxon>
        <taxon>Sordariomycetes</taxon>
        <taxon>Hypocreomycetidae</taxon>
        <taxon>Glomerellales</taxon>
        <taxon>Glomerellaceae</taxon>
        <taxon>Colletotrichum</taxon>
        <taxon>Colletotrichum acutatum species complex</taxon>
    </lineage>
</organism>
<evidence type="ECO:0000256" key="3">
    <source>
        <dbReference type="ARBA" id="ARBA00022989"/>
    </source>
</evidence>
<feature type="transmembrane region" description="Helical" evidence="5">
    <location>
        <begin position="206"/>
        <end position="226"/>
    </location>
</feature>
<accession>A0AAJ0E9Z8</accession>
<dbReference type="GeneID" id="85477939"/>
<evidence type="ECO:0000256" key="1">
    <source>
        <dbReference type="ARBA" id="ARBA00004141"/>
    </source>
</evidence>
<name>A0AAJ0E9Z8_9PEZI</name>
<keyword evidence="7" id="KW-1185">Reference proteome</keyword>
<dbReference type="InterPro" id="IPR051380">
    <property type="entry name" value="pH-response_reg_palI/RIM9"/>
</dbReference>
<comment type="caution">
    <text evidence="6">The sequence shown here is derived from an EMBL/GenBank/DDBJ whole genome shotgun (WGS) entry which is preliminary data.</text>
</comment>